<dbReference type="InterPro" id="IPR036291">
    <property type="entry name" value="NAD(P)-bd_dom_sf"/>
</dbReference>
<dbReference type="PRINTS" id="PR00081">
    <property type="entry name" value="GDHRDH"/>
</dbReference>
<dbReference type="InterPro" id="IPR050259">
    <property type="entry name" value="SDR"/>
</dbReference>
<dbReference type="SUPFAM" id="SSF51735">
    <property type="entry name" value="NAD(P)-binding Rossmann-fold domains"/>
    <property type="match status" value="1"/>
</dbReference>
<dbReference type="EMBL" id="CP022684">
    <property type="protein sequence ID" value="AUM14877.1"/>
    <property type="molecule type" value="Genomic_DNA"/>
</dbReference>
<sequence length="258" mass="27283">MTRSAEFNEGASLVFGGSGGIGAAIATRIAQGGSDVAITYCSNRERAEQAAATIAELGVVCTIHQVDISNKDQIHGAIEEAAVRHGRLHSVVVAAGSDIKQPFLAEVTDEQWEEVIEGDLNGFFRIVKNIIPHFRTHGGGSLVHISSAGLGRTPPRDVLSVAPKAANEALVQYVAKEEGVYGIRANSVAVGVIETGIFKRLEAEGVFDAAWKEAVLANLPIKHFGQPEDIAEAAAFFASNRSKYVTGQLLFVDGGYAV</sequence>
<accession>A0A2K9LRI2</accession>
<proteinExistence type="inferred from homology"/>
<dbReference type="Proteomes" id="UP000235116">
    <property type="component" value="Chromosome"/>
</dbReference>
<dbReference type="InterPro" id="IPR002347">
    <property type="entry name" value="SDR_fam"/>
</dbReference>
<dbReference type="Gene3D" id="3.40.50.720">
    <property type="entry name" value="NAD(P)-binding Rossmann-like Domain"/>
    <property type="match status" value="1"/>
</dbReference>
<dbReference type="AlphaFoldDB" id="A0A2K9LRI2"/>
<dbReference type="Pfam" id="PF13561">
    <property type="entry name" value="adh_short_C2"/>
    <property type="match status" value="1"/>
</dbReference>
<protein>
    <submittedName>
        <fullName evidence="2">Oxidoreductase</fullName>
    </submittedName>
</protein>
<dbReference type="KEGG" id="kak:Kalk_07515"/>
<comment type="similarity">
    <text evidence="1">Belongs to the short-chain dehydrogenases/reductases (SDR) family.</text>
</comment>
<evidence type="ECO:0000313" key="2">
    <source>
        <dbReference type="EMBL" id="AUM14877.1"/>
    </source>
</evidence>
<evidence type="ECO:0000313" key="3">
    <source>
        <dbReference type="Proteomes" id="UP000235116"/>
    </source>
</evidence>
<keyword evidence="3" id="KW-1185">Reference proteome</keyword>
<gene>
    <name evidence="2" type="ORF">Kalk_07515</name>
</gene>
<organism evidence="2 3">
    <name type="scientific">Ketobacter alkanivorans</name>
    <dbReference type="NCBI Taxonomy" id="1917421"/>
    <lineage>
        <taxon>Bacteria</taxon>
        <taxon>Pseudomonadati</taxon>
        <taxon>Pseudomonadota</taxon>
        <taxon>Gammaproteobacteria</taxon>
        <taxon>Pseudomonadales</taxon>
        <taxon>Ketobacteraceae</taxon>
        <taxon>Ketobacter</taxon>
    </lineage>
</organism>
<dbReference type="OrthoDB" id="9793499at2"/>
<dbReference type="FunFam" id="3.40.50.720:FF:000084">
    <property type="entry name" value="Short-chain dehydrogenase reductase"/>
    <property type="match status" value="1"/>
</dbReference>
<dbReference type="CDD" id="cd05233">
    <property type="entry name" value="SDR_c"/>
    <property type="match status" value="1"/>
</dbReference>
<name>A0A2K9LRI2_9GAMM</name>
<dbReference type="PANTHER" id="PTHR42879">
    <property type="entry name" value="3-OXOACYL-(ACYL-CARRIER-PROTEIN) REDUCTASE"/>
    <property type="match status" value="1"/>
</dbReference>
<evidence type="ECO:0000256" key="1">
    <source>
        <dbReference type="ARBA" id="ARBA00006484"/>
    </source>
</evidence>
<dbReference type="RefSeq" id="WP_101896245.1">
    <property type="nucleotide sequence ID" value="NZ_CP022684.1"/>
</dbReference>
<reference evidence="3" key="1">
    <citation type="submission" date="2017-08" db="EMBL/GenBank/DDBJ databases">
        <title>Direct submision.</title>
        <authorList>
            <person name="Kim S.-J."/>
            <person name="Rhee S.-K."/>
        </authorList>
    </citation>
    <scope>NUCLEOTIDE SEQUENCE [LARGE SCALE GENOMIC DNA]</scope>
    <source>
        <strain evidence="3">GI5</strain>
    </source>
</reference>